<organism evidence="2 3">
    <name type="scientific">Ustilaginoidea virens</name>
    <name type="common">Rice false smut fungus</name>
    <name type="synonym">Villosiclava virens</name>
    <dbReference type="NCBI Taxonomy" id="1159556"/>
    <lineage>
        <taxon>Eukaryota</taxon>
        <taxon>Fungi</taxon>
        <taxon>Dikarya</taxon>
        <taxon>Ascomycota</taxon>
        <taxon>Pezizomycotina</taxon>
        <taxon>Sordariomycetes</taxon>
        <taxon>Hypocreomycetidae</taxon>
        <taxon>Hypocreales</taxon>
        <taxon>Clavicipitaceae</taxon>
        <taxon>Ustilaginoidea</taxon>
    </lineage>
</organism>
<dbReference type="EMBL" id="BBTG02000001">
    <property type="protein sequence ID" value="GAO16260.1"/>
    <property type="molecule type" value="Genomic_DNA"/>
</dbReference>
<evidence type="ECO:0000313" key="3">
    <source>
        <dbReference type="Proteomes" id="UP000054053"/>
    </source>
</evidence>
<protein>
    <submittedName>
        <fullName evidence="2">Uncharacterized protein</fullName>
    </submittedName>
</protein>
<evidence type="ECO:0000256" key="1">
    <source>
        <dbReference type="SAM" id="MobiDB-lite"/>
    </source>
</evidence>
<comment type="caution">
    <text evidence="2">The sequence shown here is derived from an EMBL/GenBank/DDBJ whole genome shotgun (WGS) entry which is preliminary data.</text>
</comment>
<proteinExistence type="predicted"/>
<reference evidence="3" key="1">
    <citation type="journal article" date="2016" name="Genome Announc.">
        <title>Genome sequence of Ustilaginoidea virens IPU010, a rice pathogenic fungus causing false smut.</title>
        <authorList>
            <person name="Kumagai T."/>
            <person name="Ishii T."/>
            <person name="Terai G."/>
            <person name="Umemura M."/>
            <person name="Machida M."/>
            <person name="Asai K."/>
        </authorList>
    </citation>
    <scope>NUCLEOTIDE SEQUENCE [LARGE SCALE GENOMIC DNA]</scope>
    <source>
        <strain evidence="3">IPU010</strain>
    </source>
</reference>
<dbReference type="Proteomes" id="UP000054053">
    <property type="component" value="Unassembled WGS sequence"/>
</dbReference>
<dbReference type="AlphaFoldDB" id="A0A1B5KYT6"/>
<accession>A0A1B5KYT6</accession>
<feature type="region of interest" description="Disordered" evidence="1">
    <location>
        <begin position="182"/>
        <end position="206"/>
    </location>
</feature>
<sequence>MFAASTRRLAQAAKESVAKAAQSAIASNPYKARKVWPPDFKELNHAQQLRFEKKYKRRVLLAGRSPRWEKGVKLAQLATIAGKAQHRHVETCPFGRRGSPTVTAALVWLLFYSEFEWWGKQYKPSEEVFASLAPFSLLPKPSARAYRADRCANTQFTSLESSIQINDMRDEGMRRNLTLTRLPRNRTRSLNDDNVDDANHGTSTGA</sequence>
<name>A0A1B5KYT6_USTVR</name>
<gene>
    <name evidence="2" type="ORF">UVI_02000400</name>
</gene>
<evidence type="ECO:0000313" key="2">
    <source>
        <dbReference type="EMBL" id="GAO16260.1"/>
    </source>
</evidence>